<evidence type="ECO:0000256" key="1">
    <source>
        <dbReference type="SAM" id="MobiDB-lite"/>
    </source>
</evidence>
<accession>A0A8S0W890</accession>
<dbReference type="Proteomes" id="UP001071230">
    <property type="component" value="Unassembled WGS sequence"/>
</dbReference>
<dbReference type="EMBL" id="LR746496">
    <property type="protein sequence ID" value="CAA7601629.1"/>
    <property type="molecule type" value="Genomic_DNA"/>
</dbReference>
<evidence type="ECO:0000313" key="4">
    <source>
        <dbReference type="Proteomes" id="UP001071230"/>
    </source>
</evidence>
<feature type="region of interest" description="Disordered" evidence="1">
    <location>
        <begin position="45"/>
        <end position="67"/>
    </location>
</feature>
<dbReference type="AlphaFoldDB" id="A0A8S0W890"/>
<protein>
    <submittedName>
        <fullName evidence="2">Uncharacterized protein</fullName>
    </submittedName>
</protein>
<dbReference type="EMBL" id="CDGJ01000037">
    <property type="protein sequence ID" value="CEJ07116.1"/>
    <property type="molecule type" value="Genomic_DNA"/>
</dbReference>
<proteinExistence type="predicted"/>
<dbReference type="KEGG" id="aacx:DEACI_2296"/>
<gene>
    <name evidence="3" type="ORF">DEACI_1574</name>
    <name evidence="2" type="ORF">DEACI_2296</name>
</gene>
<name>A0A8S0W890_9FIRM</name>
<evidence type="ECO:0000313" key="3">
    <source>
        <dbReference type="EMBL" id="CEJ07116.1"/>
    </source>
</evidence>
<sequence>MDDLPLGLNKTTTRREFLLSVGRFTFRHWLTSSLLLGTGGALAWHRHRGTSSPEQPESPHRGTVSDN</sequence>
<keyword evidence="4" id="KW-1185">Reference proteome</keyword>
<reference evidence="2" key="2">
    <citation type="submission" date="2020-01" db="EMBL/GenBank/DDBJ databases">
        <authorList>
            <person name="Hornung B."/>
        </authorList>
    </citation>
    <scope>NUCLEOTIDE SEQUENCE</scope>
    <source>
        <strain evidence="2">PacBioINE</strain>
    </source>
</reference>
<dbReference type="Proteomes" id="UP000836597">
    <property type="component" value="Chromosome"/>
</dbReference>
<evidence type="ECO:0000313" key="2">
    <source>
        <dbReference type="EMBL" id="CAA7601629.1"/>
    </source>
</evidence>
<reference evidence="3" key="1">
    <citation type="submission" date="2014-11" db="EMBL/GenBank/DDBJ databases">
        <authorList>
            <person name="Hornung B.V."/>
        </authorList>
    </citation>
    <scope>NUCLEOTIDE SEQUENCE</scope>
    <source>
        <strain evidence="3">INE</strain>
    </source>
</reference>
<organism evidence="2">
    <name type="scientific">Acididesulfobacillus acetoxydans</name>
    <dbReference type="NCBI Taxonomy" id="1561005"/>
    <lineage>
        <taxon>Bacteria</taxon>
        <taxon>Bacillati</taxon>
        <taxon>Bacillota</taxon>
        <taxon>Clostridia</taxon>
        <taxon>Eubacteriales</taxon>
        <taxon>Peptococcaceae</taxon>
        <taxon>Acididesulfobacillus</taxon>
    </lineage>
</organism>